<evidence type="ECO:0000256" key="1">
    <source>
        <dbReference type="SAM" id="SignalP"/>
    </source>
</evidence>
<organism evidence="2 3">
    <name type="scientific">Phytophthora megakarya</name>
    <dbReference type="NCBI Taxonomy" id="4795"/>
    <lineage>
        <taxon>Eukaryota</taxon>
        <taxon>Sar</taxon>
        <taxon>Stramenopiles</taxon>
        <taxon>Oomycota</taxon>
        <taxon>Peronosporomycetes</taxon>
        <taxon>Peronosporales</taxon>
        <taxon>Peronosporaceae</taxon>
        <taxon>Phytophthora</taxon>
    </lineage>
</organism>
<feature type="chain" id="PRO_5012104135" evidence="1">
    <location>
        <begin position="22"/>
        <end position="68"/>
    </location>
</feature>
<keyword evidence="1" id="KW-0732">Signal</keyword>
<accession>A0A225VCU8</accession>
<dbReference type="GO" id="GO:0004386">
    <property type="term" value="F:helicase activity"/>
    <property type="evidence" value="ECO:0007669"/>
    <property type="project" value="UniProtKB-KW"/>
</dbReference>
<evidence type="ECO:0000313" key="2">
    <source>
        <dbReference type="EMBL" id="OWZ02607.1"/>
    </source>
</evidence>
<sequence>MPNQLRQLFAIVLVYSLPTRADKEEFKVQMSEDFIRNFEEKDAAENIHREDEVRVRIAGYKMLKYVAH</sequence>
<proteinExistence type="predicted"/>
<dbReference type="OrthoDB" id="112966at2759"/>
<dbReference type="EMBL" id="NBNE01006054">
    <property type="protein sequence ID" value="OWZ02607.1"/>
    <property type="molecule type" value="Genomic_DNA"/>
</dbReference>
<comment type="caution">
    <text evidence="2">The sequence shown here is derived from an EMBL/GenBank/DDBJ whole genome shotgun (WGS) entry which is preliminary data.</text>
</comment>
<reference evidence="3" key="1">
    <citation type="submission" date="2017-03" db="EMBL/GenBank/DDBJ databases">
        <title>Phytopthora megakarya and P. palmivora, two closely related causual agents of cacao black pod achieved similar genome size and gene model numbers by different mechanisms.</title>
        <authorList>
            <person name="Ali S."/>
            <person name="Shao J."/>
            <person name="Larry D.J."/>
            <person name="Kronmiller B."/>
            <person name="Shen D."/>
            <person name="Strem M.D."/>
            <person name="Melnick R.L."/>
            <person name="Guiltinan M.J."/>
            <person name="Tyler B.M."/>
            <person name="Meinhardt L.W."/>
            <person name="Bailey B.A."/>
        </authorList>
    </citation>
    <scope>NUCLEOTIDE SEQUENCE [LARGE SCALE GENOMIC DNA]</scope>
    <source>
        <strain evidence="3">zdho120</strain>
    </source>
</reference>
<dbReference type="AlphaFoldDB" id="A0A225VCU8"/>
<keyword evidence="3" id="KW-1185">Reference proteome</keyword>
<feature type="signal peptide" evidence="1">
    <location>
        <begin position="1"/>
        <end position="21"/>
    </location>
</feature>
<dbReference type="Proteomes" id="UP000198211">
    <property type="component" value="Unassembled WGS sequence"/>
</dbReference>
<gene>
    <name evidence="2" type="ORF">PHMEG_00025801</name>
</gene>
<protein>
    <submittedName>
        <fullName evidence="2">Helitron helicase</fullName>
    </submittedName>
</protein>
<keyword evidence="2" id="KW-0347">Helicase</keyword>
<keyword evidence="2" id="KW-0067">ATP-binding</keyword>
<keyword evidence="2" id="KW-0547">Nucleotide-binding</keyword>
<evidence type="ECO:0000313" key="3">
    <source>
        <dbReference type="Proteomes" id="UP000198211"/>
    </source>
</evidence>
<name>A0A225VCU8_9STRA</name>
<keyword evidence="2" id="KW-0378">Hydrolase</keyword>